<gene>
    <name evidence="1" type="ORF">CSIM01_09995</name>
</gene>
<protein>
    <submittedName>
        <fullName evidence="1">Uncharacterized protein</fullName>
    </submittedName>
</protein>
<name>A0A135RMI6_9PEZI</name>
<accession>A0A135RMI6</accession>
<keyword evidence="2" id="KW-1185">Reference proteome</keyword>
<dbReference type="Proteomes" id="UP000070328">
    <property type="component" value="Unassembled WGS sequence"/>
</dbReference>
<organism evidence="1 2">
    <name type="scientific">Colletotrichum simmondsii</name>
    <dbReference type="NCBI Taxonomy" id="703756"/>
    <lineage>
        <taxon>Eukaryota</taxon>
        <taxon>Fungi</taxon>
        <taxon>Dikarya</taxon>
        <taxon>Ascomycota</taxon>
        <taxon>Pezizomycotina</taxon>
        <taxon>Sordariomycetes</taxon>
        <taxon>Hypocreomycetidae</taxon>
        <taxon>Glomerellales</taxon>
        <taxon>Glomerellaceae</taxon>
        <taxon>Colletotrichum</taxon>
        <taxon>Colletotrichum acutatum species complex</taxon>
    </lineage>
</organism>
<comment type="caution">
    <text evidence="1">The sequence shown here is derived from an EMBL/GenBank/DDBJ whole genome shotgun (WGS) entry which is preliminary data.</text>
</comment>
<reference evidence="1 2" key="1">
    <citation type="submission" date="2014-02" db="EMBL/GenBank/DDBJ databases">
        <title>The genome sequence of Colletotrichum simmondsii CBS122122.</title>
        <authorList>
            <person name="Baroncelli R."/>
            <person name="Thon M.R."/>
        </authorList>
    </citation>
    <scope>NUCLEOTIDE SEQUENCE [LARGE SCALE GENOMIC DNA]</scope>
    <source>
        <strain evidence="1 2">CBS122122</strain>
    </source>
</reference>
<sequence length="227" mass="25007">MALTGNISKHKLSAQLLADPHICKVHHVTDFIIVTDDVDNQSRSLSSGHPSKESGLPDDSLSALYAATGLWEATDPSHRGCRLGYPCVVTDVRACARTLYLAKFHHTYGSCADWSPDHTFCAELDSDNERQAFPACAECGVLIEIQGLILANRRLLDDGTQVSTDEDVRIVQRSLSGYLRAYELRRDAHVRDLTKAKSSLLKKELKYVQSGIPPSRLKGAEVEENSS</sequence>
<evidence type="ECO:0000313" key="1">
    <source>
        <dbReference type="EMBL" id="KXH24940.1"/>
    </source>
</evidence>
<proteinExistence type="predicted"/>
<dbReference type="AlphaFoldDB" id="A0A135RMI6"/>
<evidence type="ECO:0000313" key="2">
    <source>
        <dbReference type="Proteomes" id="UP000070328"/>
    </source>
</evidence>
<dbReference type="EMBL" id="JFBX01000928">
    <property type="protein sequence ID" value="KXH24940.1"/>
    <property type="molecule type" value="Genomic_DNA"/>
</dbReference>
<dbReference type="OrthoDB" id="4801410at2759"/>